<proteinExistence type="predicted"/>
<accession>A0A1H8SQH2</accession>
<sequence length="445" mass="51690">MEANEILEISTSLASGALTLFLGTGFSKHMTDDNAPSWLELLYECAEKLNDDDLINSLFVTNDEGVVSKCNFQLTICAQILEEEFTKNSKDIREEIATIIEEKINIHTINPDHIREFRKFLESHNDINIITTNYDSIITDFILPQASKTVVEGTILPKTLDIKPVLHIHGSIKKPNSIILTEADYFNFSHNESYMSRKLFTSIQENTIVIIGYSLGDFDLNRILNEAKELKLDNTKRSDIYYVSRDAVNDIYQRYYYSTFGVTVLEETEISDLFQRIEGSYHEAEKIIEYSKRLHEVFENKVGFTDDFIKLSDSLYKILLWADVGGHSLRDESLQRLIIDFLHQKKKKTLEPHAWNQYAHLADWLIYLGSIIDIAETSIEDEYLELVKYSFSKMSKITERGYSWKAHSIWFQNFIKLKSSNKTLIHKMKEESFFRESNSVEEIIN</sequence>
<dbReference type="OrthoDB" id="5521101at2"/>
<dbReference type="Proteomes" id="UP000199300">
    <property type="component" value="Unassembled WGS sequence"/>
</dbReference>
<dbReference type="RefSeq" id="WP_091499895.1">
    <property type="nucleotide sequence ID" value="NZ_FODJ01000013.1"/>
</dbReference>
<name>A0A1H8SQH2_9BACI</name>
<gene>
    <name evidence="1" type="ORF">SAMN04488134_11376</name>
</gene>
<keyword evidence="2" id="KW-1185">Reference proteome</keyword>
<evidence type="ECO:0000313" key="1">
    <source>
        <dbReference type="EMBL" id="SEO81030.1"/>
    </source>
</evidence>
<reference evidence="1 2" key="1">
    <citation type="submission" date="2016-10" db="EMBL/GenBank/DDBJ databases">
        <authorList>
            <person name="de Groot N.N."/>
        </authorList>
    </citation>
    <scope>NUCLEOTIDE SEQUENCE [LARGE SCALE GENOMIC DNA]</scope>
    <source>
        <strain evidence="1 2">CGMCC 1.10434</strain>
    </source>
</reference>
<organism evidence="1 2">
    <name type="scientific">Amphibacillus marinus</name>
    <dbReference type="NCBI Taxonomy" id="872970"/>
    <lineage>
        <taxon>Bacteria</taxon>
        <taxon>Bacillati</taxon>
        <taxon>Bacillota</taxon>
        <taxon>Bacilli</taxon>
        <taxon>Bacillales</taxon>
        <taxon>Bacillaceae</taxon>
        <taxon>Amphibacillus</taxon>
    </lineage>
</organism>
<dbReference type="Pfam" id="PF13289">
    <property type="entry name" value="SIR2_2"/>
    <property type="match status" value="1"/>
</dbReference>
<protein>
    <submittedName>
        <fullName evidence="1">SIR2-like domain-containing protein</fullName>
    </submittedName>
</protein>
<dbReference type="AlphaFoldDB" id="A0A1H8SQH2"/>
<dbReference type="EMBL" id="FODJ01000013">
    <property type="protein sequence ID" value="SEO81030.1"/>
    <property type="molecule type" value="Genomic_DNA"/>
</dbReference>
<evidence type="ECO:0000313" key="2">
    <source>
        <dbReference type="Proteomes" id="UP000199300"/>
    </source>
</evidence>